<evidence type="ECO:0000256" key="9">
    <source>
        <dbReference type="ARBA" id="ARBA00023264"/>
    </source>
</evidence>
<evidence type="ECO:0000256" key="8">
    <source>
        <dbReference type="ARBA" id="ARBA00023209"/>
    </source>
</evidence>
<sequence length="214" mass="23300">MERIICLIAGYLCGLLQSGYFYGKTHHIDIRNHGSGNSGTTNALRVMGPKAGAIVFFGDFLKSLLPCLAVRLVFQNQPGMIYLLILYTGFGVILGHNYPFYLQFKGGKGIAATAGLIMAADLRMTLLCLASFVLIVAVTRYVSLGSLIVATIFVVWMVIFGTMGAYGLNPNLLPEFYIVAALISGQAFWRHRANIGRLIHGKENKISFGSGKTK</sequence>
<dbReference type="EC" id="2.3.1.275" evidence="10"/>
<dbReference type="Proteomes" id="UP001276854">
    <property type="component" value="Unassembled WGS sequence"/>
</dbReference>
<feature type="transmembrane region" description="Helical" evidence="10">
    <location>
        <begin position="81"/>
        <end position="98"/>
    </location>
</feature>
<dbReference type="Pfam" id="PF02660">
    <property type="entry name" value="G3P_acyltransf"/>
    <property type="match status" value="1"/>
</dbReference>
<comment type="similarity">
    <text evidence="10">Belongs to the PlsY family.</text>
</comment>
<evidence type="ECO:0000313" key="12">
    <source>
        <dbReference type="Proteomes" id="UP001276854"/>
    </source>
</evidence>
<evidence type="ECO:0000256" key="5">
    <source>
        <dbReference type="ARBA" id="ARBA00022989"/>
    </source>
</evidence>
<keyword evidence="11" id="KW-0012">Acyltransferase</keyword>
<comment type="subcellular location">
    <subcellularLocation>
        <location evidence="10">Cell membrane</location>
        <topology evidence="10">Multi-pass membrane protein</topology>
    </subcellularLocation>
</comment>
<keyword evidence="6 10" id="KW-0443">Lipid metabolism</keyword>
<keyword evidence="1 10" id="KW-1003">Cell membrane</keyword>
<evidence type="ECO:0000313" key="11">
    <source>
        <dbReference type="EMBL" id="MDW2799577.1"/>
    </source>
</evidence>
<name>A0ABU4GPM6_9CLOT</name>
<comment type="pathway">
    <text evidence="10">Lipid metabolism; phospholipid metabolism.</text>
</comment>
<gene>
    <name evidence="10 11" type="primary">plsY</name>
    <name evidence="11" type="ORF">RZO55_18540</name>
</gene>
<dbReference type="NCBIfam" id="TIGR00023">
    <property type="entry name" value="glycerol-3-phosphate 1-O-acyltransferase PlsY"/>
    <property type="match status" value="1"/>
</dbReference>
<feature type="transmembrane region" description="Helical" evidence="10">
    <location>
        <begin position="110"/>
        <end position="137"/>
    </location>
</feature>
<keyword evidence="12" id="KW-1185">Reference proteome</keyword>
<keyword evidence="4 10" id="KW-0812">Transmembrane</keyword>
<keyword evidence="8 10" id="KW-0594">Phospholipid biosynthesis</keyword>
<proteinExistence type="inferred from homology"/>
<feature type="transmembrane region" description="Helical" evidence="10">
    <location>
        <begin position="144"/>
        <end position="166"/>
    </location>
</feature>
<dbReference type="SMART" id="SM01207">
    <property type="entry name" value="G3P_acyltransf"/>
    <property type="match status" value="1"/>
</dbReference>
<keyword evidence="2 10" id="KW-0444">Lipid biosynthesis</keyword>
<dbReference type="RefSeq" id="WP_318065761.1">
    <property type="nucleotide sequence ID" value="NZ_JAWONS010000278.1"/>
</dbReference>
<dbReference type="PANTHER" id="PTHR30309:SF0">
    <property type="entry name" value="GLYCEROL-3-PHOSPHATE ACYLTRANSFERASE-RELATED"/>
    <property type="match status" value="1"/>
</dbReference>
<evidence type="ECO:0000256" key="6">
    <source>
        <dbReference type="ARBA" id="ARBA00023098"/>
    </source>
</evidence>
<comment type="catalytic activity">
    <reaction evidence="10">
        <text>an acyl phosphate + sn-glycerol 3-phosphate = a 1-acyl-sn-glycero-3-phosphate + phosphate</text>
        <dbReference type="Rhea" id="RHEA:34075"/>
        <dbReference type="ChEBI" id="CHEBI:43474"/>
        <dbReference type="ChEBI" id="CHEBI:57597"/>
        <dbReference type="ChEBI" id="CHEBI:57970"/>
        <dbReference type="ChEBI" id="CHEBI:59918"/>
        <dbReference type="EC" id="2.3.1.275"/>
    </reaction>
</comment>
<protein>
    <recommendedName>
        <fullName evidence="10">Glycerol-3-phosphate acyltransferase</fullName>
    </recommendedName>
    <alternativeName>
        <fullName evidence="10">Acyl-PO4 G3P acyltransferase</fullName>
    </alternativeName>
    <alternativeName>
        <fullName evidence="10">Acyl-phosphate--glycerol-3-phosphate acyltransferase</fullName>
    </alternativeName>
    <alternativeName>
        <fullName evidence="10">G3P acyltransferase</fullName>
        <shortName evidence="10">GPAT</shortName>
        <ecNumber evidence="10">2.3.1.275</ecNumber>
    </alternativeName>
    <alternativeName>
        <fullName evidence="10">Lysophosphatidic acid synthase</fullName>
        <shortName evidence="10">LPA synthase</shortName>
    </alternativeName>
</protein>
<dbReference type="InterPro" id="IPR003811">
    <property type="entry name" value="G3P_acylTferase_PlsY"/>
</dbReference>
<evidence type="ECO:0000256" key="4">
    <source>
        <dbReference type="ARBA" id="ARBA00022692"/>
    </source>
</evidence>
<keyword evidence="7 10" id="KW-0472">Membrane</keyword>
<feature type="transmembrane region" description="Helical" evidence="10">
    <location>
        <begin position="172"/>
        <end position="189"/>
    </location>
</feature>
<accession>A0ABU4GPM6</accession>
<evidence type="ECO:0000256" key="10">
    <source>
        <dbReference type="HAMAP-Rule" id="MF_01043"/>
    </source>
</evidence>
<feature type="transmembrane region" description="Helical" evidence="10">
    <location>
        <begin position="51"/>
        <end position="74"/>
    </location>
</feature>
<comment type="function">
    <text evidence="10">Catalyzes the transfer of an acyl group from acyl-phosphate (acyl-PO(4)) to glycerol-3-phosphate (G3P) to form lysophosphatidic acid (LPA). This enzyme utilizes acyl-phosphate as fatty acyl donor, but not acyl-CoA or acyl-ACP.</text>
</comment>
<dbReference type="EMBL" id="JAWONS010000278">
    <property type="protein sequence ID" value="MDW2799577.1"/>
    <property type="molecule type" value="Genomic_DNA"/>
</dbReference>
<dbReference type="GO" id="GO:0004366">
    <property type="term" value="F:glycerol-3-phosphate O-acyltransferase activity"/>
    <property type="evidence" value="ECO:0007669"/>
    <property type="project" value="UniProtKB-EC"/>
</dbReference>
<evidence type="ECO:0000256" key="1">
    <source>
        <dbReference type="ARBA" id="ARBA00022475"/>
    </source>
</evidence>
<keyword evidence="5 10" id="KW-1133">Transmembrane helix</keyword>
<dbReference type="PANTHER" id="PTHR30309">
    <property type="entry name" value="INNER MEMBRANE PROTEIN YGIH"/>
    <property type="match status" value="1"/>
</dbReference>
<dbReference type="HAMAP" id="MF_01043">
    <property type="entry name" value="PlsY"/>
    <property type="match status" value="1"/>
</dbReference>
<reference evidence="11 12" key="1">
    <citation type="submission" date="2023-10" db="EMBL/GenBank/DDBJ databases">
        <title>A novel Glycoside Hydrolase 43-Like Enzyme from Clostrdium boliviensis is an Endo-xylanase, and a Candidate for Xylooligosaccharides Production from Different Xylan Substrates.</title>
        <authorList>
            <person name="Alvarez M.T."/>
            <person name="Rocabado-Villegas L.R."/>
            <person name="Salas-Veizaga D.M."/>
            <person name="Linares-Pasten J.A."/>
            <person name="Gudmundsdottir E.E."/>
            <person name="Hreggvidsson G.O."/>
            <person name="Adlercreutz P."/>
            <person name="Nordberg Karlsson E."/>
        </authorList>
    </citation>
    <scope>NUCLEOTIDE SEQUENCE [LARGE SCALE GENOMIC DNA]</scope>
    <source>
        <strain evidence="11 12">E-1</strain>
    </source>
</reference>
<evidence type="ECO:0000256" key="3">
    <source>
        <dbReference type="ARBA" id="ARBA00022679"/>
    </source>
</evidence>
<comment type="caution">
    <text evidence="11">The sequence shown here is derived from an EMBL/GenBank/DDBJ whole genome shotgun (WGS) entry which is preliminary data.</text>
</comment>
<comment type="subunit">
    <text evidence="10">Probably interacts with PlsX.</text>
</comment>
<keyword evidence="3 10" id="KW-0808">Transferase</keyword>
<evidence type="ECO:0000256" key="7">
    <source>
        <dbReference type="ARBA" id="ARBA00023136"/>
    </source>
</evidence>
<organism evidence="11 12">
    <name type="scientific">Clostridium boliviensis</name>
    <dbReference type="NCBI Taxonomy" id="318465"/>
    <lineage>
        <taxon>Bacteria</taxon>
        <taxon>Bacillati</taxon>
        <taxon>Bacillota</taxon>
        <taxon>Clostridia</taxon>
        <taxon>Eubacteriales</taxon>
        <taxon>Clostridiaceae</taxon>
        <taxon>Clostridium</taxon>
    </lineage>
</organism>
<evidence type="ECO:0000256" key="2">
    <source>
        <dbReference type="ARBA" id="ARBA00022516"/>
    </source>
</evidence>
<keyword evidence="9 10" id="KW-1208">Phospholipid metabolism</keyword>